<dbReference type="PROSITE" id="PS50206">
    <property type="entry name" value="RHODANESE_3"/>
    <property type="match status" value="1"/>
</dbReference>
<name>A0A7S3CE17_9CHLO</name>
<proteinExistence type="predicted"/>
<gene>
    <name evidence="2" type="ORF">CROS1456_LOCUS6202</name>
    <name evidence="3" type="ORF">HKI87_17g84520</name>
</gene>
<dbReference type="GO" id="GO:0071277">
    <property type="term" value="P:cellular response to calcium ion"/>
    <property type="evidence" value="ECO:0007669"/>
    <property type="project" value="InterPro"/>
</dbReference>
<dbReference type="Proteomes" id="UP001472866">
    <property type="component" value="Chromosome 17"/>
</dbReference>
<evidence type="ECO:0000259" key="1">
    <source>
        <dbReference type="PROSITE" id="PS50206"/>
    </source>
</evidence>
<dbReference type="AlphaFoldDB" id="A0A7S3CE17"/>
<dbReference type="PANTHER" id="PTHR34209">
    <property type="entry name" value="RHODANESE/CELL CYCLE CONTROL PHOSPHATASE SUPERFAMILY PROTEIN"/>
    <property type="match status" value="1"/>
</dbReference>
<dbReference type="EMBL" id="CP151517">
    <property type="protein sequence ID" value="WZN66881.1"/>
    <property type="molecule type" value="Genomic_DNA"/>
</dbReference>
<keyword evidence="4" id="KW-1185">Reference proteome</keyword>
<evidence type="ECO:0000313" key="4">
    <source>
        <dbReference type="Proteomes" id="UP001472866"/>
    </source>
</evidence>
<evidence type="ECO:0000313" key="2">
    <source>
        <dbReference type="EMBL" id="CAE0193112.1"/>
    </source>
</evidence>
<reference evidence="3 4" key="2">
    <citation type="submission" date="2024-03" db="EMBL/GenBank/DDBJ databases">
        <title>Complete genome sequence of the green alga Chloropicon roscoffensis RCC1871.</title>
        <authorList>
            <person name="Lemieux C."/>
            <person name="Pombert J.-F."/>
            <person name="Otis C."/>
            <person name="Turmel M."/>
        </authorList>
    </citation>
    <scope>NUCLEOTIDE SEQUENCE [LARGE SCALE GENOMIC DNA]</scope>
    <source>
        <strain evidence="3 4">RCC1871</strain>
    </source>
</reference>
<dbReference type="InterPro" id="IPR044690">
    <property type="entry name" value="CAS_plant"/>
</dbReference>
<feature type="domain" description="Rhodanese" evidence="1">
    <location>
        <begin position="287"/>
        <end position="343"/>
    </location>
</feature>
<sequence length="343" mass="38226">MELRASMRLVSCERVGRMAAARRPGRSAAGGTRRLGRKLDITRAVSLGGVDIPVPEAVEAQVEVLKSVDVNAIADQAKDLLPAEVTEYVNNIDQEYLKSEVTEGIAEVKGLLGQGFDQLNTSVVQPWWKEQAPLLEAYFREAWGDYYYDYFIDEWNSGVNDLNRLYNFLDTQVVAGDWKRLVGLLVATWYSPGALGFLLSLNKGYKGNLNALDALQLIEKTGGRASLVDIRMDKERSSGQPDLPRRLANSYLDVGYARDWLTPDVMRMSKDKDQLMCRATSTVIADLKRVNGNKAQPVILIDNSDDGRAKGIARCLTNDHKLTCYVVKGGFDAWKRNKLPVYG</sequence>
<reference evidence="2" key="1">
    <citation type="submission" date="2021-01" db="EMBL/GenBank/DDBJ databases">
        <authorList>
            <person name="Corre E."/>
            <person name="Pelletier E."/>
            <person name="Niang G."/>
            <person name="Scheremetjew M."/>
            <person name="Finn R."/>
            <person name="Kale V."/>
            <person name="Holt S."/>
            <person name="Cochrane G."/>
            <person name="Meng A."/>
            <person name="Brown T."/>
            <person name="Cohen L."/>
        </authorList>
    </citation>
    <scope>NUCLEOTIDE SEQUENCE</scope>
    <source>
        <strain evidence="2">RCC1871</strain>
    </source>
</reference>
<dbReference type="GO" id="GO:0090333">
    <property type="term" value="P:regulation of stomatal closure"/>
    <property type="evidence" value="ECO:0007669"/>
    <property type="project" value="InterPro"/>
</dbReference>
<evidence type="ECO:0000313" key="3">
    <source>
        <dbReference type="EMBL" id="WZN66881.1"/>
    </source>
</evidence>
<accession>A0A7S3CE17</accession>
<dbReference type="SUPFAM" id="SSF52821">
    <property type="entry name" value="Rhodanese/Cell cycle control phosphatase"/>
    <property type="match status" value="1"/>
</dbReference>
<dbReference type="InterPro" id="IPR001763">
    <property type="entry name" value="Rhodanese-like_dom"/>
</dbReference>
<dbReference type="Gene3D" id="3.40.250.10">
    <property type="entry name" value="Rhodanese-like domain"/>
    <property type="match status" value="1"/>
</dbReference>
<dbReference type="PANTHER" id="PTHR34209:SF1">
    <property type="entry name" value="CALCIUM SENSING RECEPTOR, CHLOROPLASTIC"/>
    <property type="match status" value="1"/>
</dbReference>
<dbReference type="EMBL" id="HBHZ01007997">
    <property type="protein sequence ID" value="CAE0193112.1"/>
    <property type="molecule type" value="Transcribed_RNA"/>
</dbReference>
<protein>
    <recommendedName>
        <fullName evidence="1">Rhodanese domain-containing protein</fullName>
    </recommendedName>
</protein>
<dbReference type="InterPro" id="IPR036873">
    <property type="entry name" value="Rhodanese-like_dom_sf"/>
</dbReference>
<organism evidence="2">
    <name type="scientific">Chloropicon roscoffensis</name>
    <dbReference type="NCBI Taxonomy" id="1461544"/>
    <lineage>
        <taxon>Eukaryota</taxon>
        <taxon>Viridiplantae</taxon>
        <taxon>Chlorophyta</taxon>
        <taxon>Chloropicophyceae</taxon>
        <taxon>Chloropicales</taxon>
        <taxon>Chloropicaceae</taxon>
        <taxon>Chloropicon</taxon>
    </lineage>
</organism>
<dbReference type="GO" id="GO:0009704">
    <property type="term" value="P:de-etiolation"/>
    <property type="evidence" value="ECO:0007669"/>
    <property type="project" value="InterPro"/>
</dbReference>